<dbReference type="GO" id="GO:0005524">
    <property type="term" value="F:ATP binding"/>
    <property type="evidence" value="ECO:0007669"/>
    <property type="project" value="UniProtKB-KW"/>
</dbReference>
<protein>
    <submittedName>
        <fullName evidence="6">AAA ATPase central domain protein</fullName>
    </submittedName>
</protein>
<dbReference type="InterPro" id="IPR003593">
    <property type="entry name" value="AAA+_ATPase"/>
</dbReference>
<dbReference type="AlphaFoldDB" id="H1KCD4"/>
<dbReference type="SMART" id="SM00382">
    <property type="entry name" value="AAA"/>
    <property type="match status" value="1"/>
</dbReference>
<evidence type="ECO:0000313" key="7">
    <source>
        <dbReference type="Proteomes" id="UP000004382"/>
    </source>
</evidence>
<dbReference type="InterPro" id="IPR050773">
    <property type="entry name" value="CbxX/CfxQ_RuBisCO_ESX"/>
</dbReference>
<dbReference type="PANTHER" id="PTHR43392:SF2">
    <property type="entry name" value="AAA-TYPE ATPASE FAMILY PROTEIN _ ANKYRIN REPEAT FAMILY PROTEIN"/>
    <property type="match status" value="1"/>
</dbReference>
<dbReference type="Gene3D" id="3.40.50.300">
    <property type="entry name" value="P-loop containing nucleotide triphosphate hydrolases"/>
    <property type="match status" value="1"/>
</dbReference>
<comment type="similarity">
    <text evidence="1">Belongs to the CbxX/CfxQ family.</text>
</comment>
<dbReference type="Pfam" id="PF17866">
    <property type="entry name" value="AAA_lid_6"/>
    <property type="match status" value="1"/>
</dbReference>
<evidence type="ECO:0000256" key="1">
    <source>
        <dbReference type="ARBA" id="ARBA00010378"/>
    </source>
</evidence>
<feature type="region of interest" description="Disordered" evidence="4">
    <location>
        <begin position="151"/>
        <end position="170"/>
    </location>
</feature>
<dbReference type="PANTHER" id="PTHR43392">
    <property type="entry name" value="AAA-TYPE ATPASE FAMILY PROTEIN / ANKYRIN REPEAT FAMILY PROTEIN"/>
    <property type="match status" value="1"/>
</dbReference>
<keyword evidence="2" id="KW-0547">Nucleotide-binding</keyword>
<dbReference type="PATRIC" id="fig|882800.3.peg.279"/>
<dbReference type="InterPro" id="IPR041627">
    <property type="entry name" value="AAA_lid_6"/>
</dbReference>
<accession>H1KCD4</accession>
<organism evidence="6 7">
    <name type="scientific">Methylorubrum extorquens DSM 13060</name>
    <dbReference type="NCBI Taxonomy" id="882800"/>
    <lineage>
        <taxon>Bacteria</taxon>
        <taxon>Pseudomonadati</taxon>
        <taxon>Pseudomonadota</taxon>
        <taxon>Alphaproteobacteria</taxon>
        <taxon>Hyphomicrobiales</taxon>
        <taxon>Methylobacteriaceae</taxon>
        <taxon>Methylorubrum</taxon>
    </lineage>
</organism>
<dbReference type="SUPFAM" id="SSF52540">
    <property type="entry name" value="P-loop containing nucleoside triphosphate hydrolases"/>
    <property type="match status" value="1"/>
</dbReference>
<dbReference type="PRINTS" id="PR00819">
    <property type="entry name" value="CBXCFQXSUPER"/>
</dbReference>
<evidence type="ECO:0000259" key="5">
    <source>
        <dbReference type="SMART" id="SM00382"/>
    </source>
</evidence>
<dbReference type="GO" id="GO:0016887">
    <property type="term" value="F:ATP hydrolysis activity"/>
    <property type="evidence" value="ECO:0007669"/>
    <property type="project" value="InterPro"/>
</dbReference>
<comment type="caution">
    <text evidence="6">The sequence shown here is derived from an EMBL/GenBank/DDBJ whole genome shotgun (WGS) entry which is preliminary data.</text>
</comment>
<dbReference type="Proteomes" id="UP000004382">
    <property type="component" value="Unassembled WGS sequence"/>
</dbReference>
<keyword evidence="3" id="KW-0067">ATP-binding</keyword>
<proteinExistence type="inferred from homology"/>
<evidence type="ECO:0000256" key="3">
    <source>
        <dbReference type="ARBA" id="ARBA00022840"/>
    </source>
</evidence>
<evidence type="ECO:0000256" key="2">
    <source>
        <dbReference type="ARBA" id="ARBA00022741"/>
    </source>
</evidence>
<dbReference type="CDD" id="cd00009">
    <property type="entry name" value="AAA"/>
    <property type="match status" value="1"/>
</dbReference>
<reference evidence="6 7" key="1">
    <citation type="submission" date="2011-09" db="EMBL/GenBank/DDBJ databases">
        <title>The draft genome of Methylobacterium extorquens DSM 13060.</title>
        <authorList>
            <consortium name="US DOE Joint Genome Institute (JGI-PGF)"/>
            <person name="Lucas S."/>
            <person name="Han J."/>
            <person name="Lapidus A."/>
            <person name="Cheng J.-F."/>
            <person name="Goodwin L."/>
            <person name="Pitluck S."/>
            <person name="Peters L."/>
            <person name="Land M.L."/>
            <person name="Hauser L."/>
            <person name="Koskimaki J."/>
            <person name="Halonen O."/>
            <person name="Pirttila A."/>
            <person name="Frank C."/>
            <person name="Woyke T.J."/>
        </authorList>
    </citation>
    <scope>NUCLEOTIDE SEQUENCE [LARGE SCALE GENOMIC DNA]</scope>
    <source>
        <strain evidence="6 7">DSM 13060</strain>
    </source>
</reference>
<name>H1KCD4_METEX</name>
<dbReference type="FunFam" id="3.40.50.300:FF:000216">
    <property type="entry name" value="Type VII secretion ATPase EccA"/>
    <property type="match status" value="1"/>
</dbReference>
<feature type="domain" description="AAA+ ATPase" evidence="5">
    <location>
        <begin position="221"/>
        <end position="359"/>
    </location>
</feature>
<dbReference type="InterPro" id="IPR003959">
    <property type="entry name" value="ATPase_AAA_core"/>
</dbReference>
<dbReference type="Pfam" id="PF00004">
    <property type="entry name" value="AAA"/>
    <property type="match status" value="1"/>
</dbReference>
<dbReference type="InterPro" id="IPR027417">
    <property type="entry name" value="P-loop_NTPase"/>
</dbReference>
<dbReference type="Gene3D" id="1.10.8.60">
    <property type="match status" value="1"/>
</dbReference>
<evidence type="ECO:0000256" key="4">
    <source>
        <dbReference type="SAM" id="MobiDB-lite"/>
    </source>
</evidence>
<dbReference type="InterPro" id="IPR000641">
    <property type="entry name" value="CbxX/CfxQ"/>
</dbReference>
<gene>
    <name evidence="6" type="ORF">MetexDRAFT_0296</name>
</gene>
<sequence length="444" mass="49387">MPLPHDADAGLKDMFGRFDYHIKKILWGMAIEVASSDGPINDHEGRLLSAAFDQDLPANAYRSVTTPSGEVIKDGFESILNAILHVNLLCSGNADEYEPLHDPVLGILDIIGDGIMNADESVNLREAASFADYTNIAHRCAMSLKQRMHETAEVEERTAPVPLADRKDQATPEDLTPLEACVRELHSLVGLSSVKKEVETLINVAKIFAQRRERKMPIPSLSFHLVLTGNPGTGKTTVARLISKIYSALGHLSTDKFIEVDRSGLVGNYVGQTANKTKRVVDSAIGGVLFIDEAYSLARIYENDFGSEAIEVIPKAMEDHRSDLVVIVAGYADRMEKFISSNPGLKSRFSRTIDFPDYSAEEMFIIFEMLAKRNGYTLDEDSLTFLRTAMEERWAQRGADFANARDVRSMFERAVSAQANRIATMETFDENALETFTREDLAYY</sequence>
<dbReference type="EMBL" id="AGJK01000004">
    <property type="protein sequence ID" value="EHP94758.1"/>
    <property type="molecule type" value="Genomic_DNA"/>
</dbReference>
<evidence type="ECO:0000313" key="6">
    <source>
        <dbReference type="EMBL" id="EHP94758.1"/>
    </source>
</evidence>